<dbReference type="InterPro" id="IPR034088">
    <property type="entry name" value="Pla_a_1-like"/>
</dbReference>
<dbReference type="CDD" id="cd15795">
    <property type="entry name" value="PMEI-Pla_a_1_like"/>
    <property type="match status" value="1"/>
</dbReference>
<dbReference type="InterPro" id="IPR006501">
    <property type="entry name" value="Pectinesterase_inhib_dom"/>
</dbReference>
<keyword evidence="1 4" id="KW-0732">Signal</keyword>
<dbReference type="NCBIfam" id="TIGR01614">
    <property type="entry name" value="PME_inhib"/>
    <property type="match status" value="1"/>
</dbReference>
<evidence type="ECO:0000313" key="7">
    <source>
        <dbReference type="Proteomes" id="UP001415857"/>
    </source>
</evidence>
<sequence length="181" mass="20271">MRPSFPFLALSLFLFPVFTFHLTTGTNLINETCRNSSQNDPNVNYNFCVASLKAAPDSHCASLRHLGLISIRLIRYNATNTRCYIKELLKNTKLDPYVKQCLTDCLDLYSDAIPTLKEAMLDYRAKNFTDANMEISAAMDASTTCEDGFVQEDGVVSPLTKRNNDTFQLSAIALSIINMVH</sequence>
<name>A0AAP0RBY6_LIQFO</name>
<dbReference type="GO" id="GO:0004857">
    <property type="term" value="F:enzyme inhibitor activity"/>
    <property type="evidence" value="ECO:0007669"/>
    <property type="project" value="InterPro"/>
</dbReference>
<comment type="similarity">
    <text evidence="3">Belongs to the PMEI family.</text>
</comment>
<evidence type="ECO:0000259" key="5">
    <source>
        <dbReference type="SMART" id="SM00856"/>
    </source>
</evidence>
<dbReference type="AlphaFoldDB" id="A0AAP0RBY6"/>
<evidence type="ECO:0000313" key="6">
    <source>
        <dbReference type="EMBL" id="KAK9274277.1"/>
    </source>
</evidence>
<keyword evidence="7" id="KW-1185">Reference proteome</keyword>
<dbReference type="SMART" id="SM00856">
    <property type="entry name" value="PMEI"/>
    <property type="match status" value="1"/>
</dbReference>
<reference evidence="6 7" key="1">
    <citation type="journal article" date="2024" name="Plant J.">
        <title>Genome sequences and population genomics reveal climatic adaptation and genomic divergence between two closely related sweetgum species.</title>
        <authorList>
            <person name="Xu W.Q."/>
            <person name="Ren C.Q."/>
            <person name="Zhang X.Y."/>
            <person name="Comes H.P."/>
            <person name="Liu X.H."/>
            <person name="Li Y.G."/>
            <person name="Kettle C.J."/>
            <person name="Jalonen R."/>
            <person name="Gaisberger H."/>
            <person name="Ma Y.Z."/>
            <person name="Qiu Y.X."/>
        </authorList>
    </citation>
    <scope>NUCLEOTIDE SEQUENCE [LARGE SCALE GENOMIC DNA]</scope>
    <source>
        <strain evidence="6">Hangzhou</strain>
    </source>
</reference>
<dbReference type="GO" id="GO:0005576">
    <property type="term" value="C:extracellular region"/>
    <property type="evidence" value="ECO:0007669"/>
    <property type="project" value="UniProtKB-ARBA"/>
</dbReference>
<keyword evidence="2" id="KW-1015">Disulfide bond</keyword>
<feature type="domain" description="Pectinesterase inhibitor" evidence="5">
    <location>
        <begin position="24"/>
        <end position="176"/>
    </location>
</feature>
<accession>A0AAP0RBY6</accession>
<gene>
    <name evidence="6" type="ORF">L1049_019091</name>
</gene>
<evidence type="ECO:0000256" key="2">
    <source>
        <dbReference type="ARBA" id="ARBA00023157"/>
    </source>
</evidence>
<protein>
    <recommendedName>
        <fullName evidence="5">Pectinesterase inhibitor domain-containing protein</fullName>
    </recommendedName>
</protein>
<comment type="caution">
    <text evidence="6">The sequence shown here is derived from an EMBL/GenBank/DDBJ whole genome shotgun (WGS) entry which is preliminary data.</text>
</comment>
<feature type="signal peptide" evidence="4">
    <location>
        <begin position="1"/>
        <end position="19"/>
    </location>
</feature>
<organism evidence="6 7">
    <name type="scientific">Liquidambar formosana</name>
    <name type="common">Formosan gum</name>
    <dbReference type="NCBI Taxonomy" id="63359"/>
    <lineage>
        <taxon>Eukaryota</taxon>
        <taxon>Viridiplantae</taxon>
        <taxon>Streptophyta</taxon>
        <taxon>Embryophyta</taxon>
        <taxon>Tracheophyta</taxon>
        <taxon>Spermatophyta</taxon>
        <taxon>Magnoliopsida</taxon>
        <taxon>eudicotyledons</taxon>
        <taxon>Gunneridae</taxon>
        <taxon>Pentapetalae</taxon>
        <taxon>Saxifragales</taxon>
        <taxon>Altingiaceae</taxon>
        <taxon>Liquidambar</taxon>
    </lineage>
</organism>
<dbReference type="Gene3D" id="1.20.140.40">
    <property type="entry name" value="Invertase/pectin methylesterase inhibitor family protein"/>
    <property type="match status" value="1"/>
</dbReference>
<evidence type="ECO:0000256" key="1">
    <source>
        <dbReference type="ARBA" id="ARBA00022729"/>
    </source>
</evidence>
<dbReference type="FunFam" id="1.20.140.40:FF:000002">
    <property type="entry name" value="Putative invertase inhibitor"/>
    <property type="match status" value="1"/>
</dbReference>
<dbReference type="PANTHER" id="PTHR35357:SF17">
    <property type="entry name" value="PECTINESTERASE INHIBITOR 12"/>
    <property type="match status" value="1"/>
</dbReference>
<dbReference type="Proteomes" id="UP001415857">
    <property type="component" value="Unassembled WGS sequence"/>
</dbReference>
<dbReference type="PANTHER" id="PTHR35357">
    <property type="entry name" value="OS02G0537100 PROTEIN"/>
    <property type="match status" value="1"/>
</dbReference>
<dbReference type="InterPro" id="IPR035513">
    <property type="entry name" value="Invertase/methylesterase_inhib"/>
</dbReference>
<feature type="chain" id="PRO_5042995945" description="Pectinesterase inhibitor domain-containing protein" evidence="4">
    <location>
        <begin position="20"/>
        <end position="181"/>
    </location>
</feature>
<dbReference type="SUPFAM" id="SSF101148">
    <property type="entry name" value="Plant invertase/pectin methylesterase inhibitor"/>
    <property type="match status" value="1"/>
</dbReference>
<evidence type="ECO:0000256" key="3">
    <source>
        <dbReference type="ARBA" id="ARBA00038471"/>
    </source>
</evidence>
<dbReference type="Pfam" id="PF04043">
    <property type="entry name" value="PMEI"/>
    <property type="match status" value="1"/>
</dbReference>
<dbReference type="EMBL" id="JBBPBK010000012">
    <property type="protein sequence ID" value="KAK9274277.1"/>
    <property type="molecule type" value="Genomic_DNA"/>
</dbReference>
<evidence type="ECO:0000256" key="4">
    <source>
        <dbReference type="SAM" id="SignalP"/>
    </source>
</evidence>
<proteinExistence type="inferred from homology"/>